<dbReference type="Gene3D" id="2.30.30.10">
    <property type="entry name" value="Integrase, C-terminal domain superfamily, retroviral"/>
    <property type="match status" value="1"/>
</dbReference>
<dbReference type="Pfam" id="PF19317">
    <property type="entry name" value="Gag_p24_C"/>
    <property type="match status" value="1"/>
</dbReference>
<keyword evidence="2" id="KW-0548">Nucleotidyltransferase</keyword>
<evidence type="ECO:0000313" key="13">
    <source>
        <dbReference type="EMBL" id="RMC22380.1"/>
    </source>
</evidence>
<feature type="domain" description="Integrase-type" evidence="12">
    <location>
        <begin position="503"/>
        <end position="550"/>
    </location>
</feature>
<dbReference type="InterPro" id="IPR043502">
    <property type="entry name" value="DNA/RNA_pol_sf"/>
</dbReference>
<evidence type="ECO:0000256" key="6">
    <source>
        <dbReference type="ARBA" id="ARBA00022801"/>
    </source>
</evidence>
<dbReference type="GO" id="GO:0016787">
    <property type="term" value="F:hydrolase activity"/>
    <property type="evidence" value="ECO:0007669"/>
    <property type="project" value="UniProtKB-KW"/>
</dbReference>
<keyword evidence="1" id="KW-0808">Transferase</keyword>
<dbReference type="Pfam" id="PF06817">
    <property type="entry name" value="RVT_thumb"/>
    <property type="match status" value="1"/>
</dbReference>
<reference evidence="13 14" key="1">
    <citation type="submission" date="2018-07" db="EMBL/GenBank/DDBJ databases">
        <title>A high quality draft genome assembly of the barn swallow (H. rustica rustica).</title>
        <authorList>
            <person name="Formenti G."/>
            <person name="Chiara M."/>
            <person name="Poveda L."/>
            <person name="Francoijs K.-J."/>
            <person name="Bonisoli-Alquati A."/>
            <person name="Canova L."/>
            <person name="Gianfranceschi L."/>
            <person name="Horner D.S."/>
            <person name="Saino N."/>
        </authorList>
    </citation>
    <scope>NUCLEOTIDE SEQUENCE [LARGE SCALE GENOMIC DNA]</scope>
    <source>
        <strain evidence="13">Chelidonia</strain>
        <tissue evidence="13">Blood</tissue>
    </source>
</reference>
<name>A0A3M0LHD7_HIRRU</name>
<dbReference type="PANTHER" id="PTHR41694:SF3">
    <property type="entry name" value="RNA-DIRECTED DNA POLYMERASE-RELATED"/>
    <property type="match status" value="1"/>
</dbReference>
<dbReference type="InterPro" id="IPR036862">
    <property type="entry name" value="Integrase_C_dom_sf_retrovir"/>
</dbReference>
<dbReference type="SUPFAM" id="SSF56672">
    <property type="entry name" value="DNA/RNA polymerases"/>
    <property type="match status" value="1"/>
</dbReference>
<dbReference type="Pfam" id="PF00552">
    <property type="entry name" value="IN_DBD_C"/>
    <property type="match status" value="1"/>
</dbReference>
<evidence type="ECO:0000313" key="14">
    <source>
        <dbReference type="Proteomes" id="UP000269221"/>
    </source>
</evidence>
<dbReference type="SUPFAM" id="SSF50122">
    <property type="entry name" value="DNA-binding domain of retroviral integrase"/>
    <property type="match status" value="1"/>
</dbReference>
<dbReference type="GO" id="GO:0015074">
    <property type="term" value="P:DNA integration"/>
    <property type="evidence" value="ECO:0007669"/>
    <property type="project" value="UniProtKB-KW"/>
</dbReference>
<proteinExistence type="predicted"/>
<evidence type="ECO:0000256" key="3">
    <source>
        <dbReference type="ARBA" id="ARBA00022722"/>
    </source>
</evidence>
<evidence type="ECO:0000256" key="2">
    <source>
        <dbReference type="ARBA" id="ARBA00022695"/>
    </source>
</evidence>
<dbReference type="Gene3D" id="3.30.70.270">
    <property type="match status" value="2"/>
</dbReference>
<dbReference type="GO" id="GO:0003677">
    <property type="term" value="F:DNA binding"/>
    <property type="evidence" value="ECO:0007669"/>
    <property type="project" value="UniProtKB-KW"/>
</dbReference>
<protein>
    <recommendedName>
        <fullName evidence="12">Integrase-type domain-containing protein</fullName>
    </recommendedName>
</protein>
<dbReference type="InterPro" id="IPR001037">
    <property type="entry name" value="Integrase_C_retrovir"/>
</dbReference>
<evidence type="ECO:0000256" key="5">
    <source>
        <dbReference type="ARBA" id="ARBA00022759"/>
    </source>
</evidence>
<dbReference type="OrthoDB" id="6773263at2759"/>
<keyword evidence="3" id="KW-0540">Nuclease</keyword>
<evidence type="ECO:0000256" key="9">
    <source>
        <dbReference type="ARBA" id="ARBA00023125"/>
    </source>
</evidence>
<dbReference type="EMBL" id="QRBI01000092">
    <property type="protein sequence ID" value="RMC22380.1"/>
    <property type="molecule type" value="Genomic_DNA"/>
</dbReference>
<accession>A0A3M0LHD7</accession>
<dbReference type="GO" id="GO:0004519">
    <property type="term" value="F:endonuclease activity"/>
    <property type="evidence" value="ECO:0007669"/>
    <property type="project" value="UniProtKB-KW"/>
</dbReference>
<evidence type="ECO:0000256" key="7">
    <source>
        <dbReference type="ARBA" id="ARBA00022908"/>
    </source>
</evidence>
<dbReference type="STRING" id="333673.A0A3M0LHD7"/>
<dbReference type="SUPFAM" id="SSF47353">
    <property type="entry name" value="Retrovirus capsid dimerization domain-like"/>
    <property type="match status" value="1"/>
</dbReference>
<dbReference type="Gene3D" id="1.10.375.10">
    <property type="entry name" value="Human Immunodeficiency Virus Type 1 Capsid Protein"/>
    <property type="match status" value="1"/>
</dbReference>
<dbReference type="PROSITE" id="PS51027">
    <property type="entry name" value="INTEGRASE_DBD"/>
    <property type="match status" value="1"/>
</dbReference>
<keyword evidence="14" id="KW-1185">Reference proteome</keyword>
<keyword evidence="7" id="KW-0229">DNA integration</keyword>
<dbReference type="Proteomes" id="UP000269221">
    <property type="component" value="Unassembled WGS sequence"/>
</dbReference>
<dbReference type="Gene3D" id="1.10.1200.30">
    <property type="match status" value="1"/>
</dbReference>
<sequence length="577" mass="65608">MEKKIKRFIPELWQNPEMAVDNNNLPIRLEHLCGDGEWVSALKQAQEIPLAVLEHIKDAAFKAFFSIQPDGSFQPYCKIKQLPSEPLVTFVERLTRAIGLQVKNEGAQEQVLEEMALTNANEQCKAAILSLPLEPVPTLDDVLQIPLHPDDAPRFTFLVLPSTEKPRGKACAAVGEAVILHYMDDVLMCAPNDDLLSHGLDLTIDSLVAAGFEEEKIRRMPPWMYLGLEIGKQTIVPQKLVVKNNIRTLADVQQLCGSLNWVRPWLGLTTKDLDPLFNLLKGGEELSSPRTLIQEARAALEKVQDCMATRQANRCKSDLPFKFIILGKLPHLHGMIFQWERVEKSKKDKDCRDPLLIIEWVFLSHHRSKRMTRPQELVAELIRKARTRIRELAGCDFECIHIPIEINSGQITKAMLEHLIHENEALQFALDSYTGQAIVERTHQNLKRVLSQQHQALKLETPQIQLSKALFTLNFLNCTFENRNPPIVRHFRENCQLQLKAKPPVMVKDPAARETEGPHDLITWGRGYACVSTPSGPKWVPAKWVKPFIPKTAKPPAEAPQVATAAWRRRKHRTLFF</sequence>
<evidence type="ECO:0000256" key="11">
    <source>
        <dbReference type="PROSITE-ProRule" id="PRU00506"/>
    </source>
</evidence>
<keyword evidence="6" id="KW-0378">Hydrolase</keyword>
<dbReference type="InterPro" id="IPR010661">
    <property type="entry name" value="RVT_thumb"/>
</dbReference>
<keyword evidence="5" id="KW-0255">Endonuclease</keyword>
<evidence type="ECO:0000256" key="8">
    <source>
        <dbReference type="ARBA" id="ARBA00022918"/>
    </source>
</evidence>
<dbReference type="AlphaFoldDB" id="A0A3M0LHD7"/>
<dbReference type="GO" id="GO:0046872">
    <property type="term" value="F:metal ion binding"/>
    <property type="evidence" value="ECO:0007669"/>
    <property type="project" value="UniProtKB-KW"/>
</dbReference>
<organism evidence="13 14">
    <name type="scientific">Hirundo rustica rustica</name>
    <dbReference type="NCBI Taxonomy" id="333673"/>
    <lineage>
        <taxon>Eukaryota</taxon>
        <taxon>Metazoa</taxon>
        <taxon>Chordata</taxon>
        <taxon>Craniata</taxon>
        <taxon>Vertebrata</taxon>
        <taxon>Euteleostomi</taxon>
        <taxon>Archelosauria</taxon>
        <taxon>Archosauria</taxon>
        <taxon>Dinosauria</taxon>
        <taxon>Saurischia</taxon>
        <taxon>Theropoda</taxon>
        <taxon>Coelurosauria</taxon>
        <taxon>Aves</taxon>
        <taxon>Neognathae</taxon>
        <taxon>Neoaves</taxon>
        <taxon>Telluraves</taxon>
        <taxon>Australaves</taxon>
        <taxon>Passeriformes</taxon>
        <taxon>Sylvioidea</taxon>
        <taxon>Hirundinidae</taxon>
        <taxon>Hirundo</taxon>
    </lineage>
</organism>
<comment type="caution">
    <text evidence="13">The sequence shown here is derived from an EMBL/GenBank/DDBJ whole genome shotgun (WGS) entry which is preliminary data.</text>
</comment>
<keyword evidence="8" id="KW-0695">RNA-directed DNA polymerase</keyword>
<dbReference type="InterPro" id="IPR045345">
    <property type="entry name" value="Gag_p24_C"/>
</dbReference>
<dbReference type="GO" id="GO:0003964">
    <property type="term" value="F:RNA-directed DNA polymerase activity"/>
    <property type="evidence" value="ECO:0007669"/>
    <property type="project" value="UniProtKB-KW"/>
</dbReference>
<evidence type="ECO:0000256" key="10">
    <source>
        <dbReference type="ARBA" id="ARBA00023268"/>
    </source>
</evidence>
<dbReference type="PANTHER" id="PTHR41694">
    <property type="entry name" value="ENDOGENOUS RETROVIRUS GROUP K MEMBER POL PROTEIN"/>
    <property type="match status" value="1"/>
</dbReference>
<dbReference type="InterPro" id="IPR043128">
    <property type="entry name" value="Rev_trsase/Diguanyl_cyclase"/>
</dbReference>
<evidence type="ECO:0000256" key="1">
    <source>
        <dbReference type="ARBA" id="ARBA00022679"/>
    </source>
</evidence>
<keyword evidence="4" id="KW-0479">Metal-binding</keyword>
<dbReference type="GO" id="GO:0035613">
    <property type="term" value="F:RNA stem-loop binding"/>
    <property type="evidence" value="ECO:0007669"/>
    <property type="project" value="TreeGrafter"/>
</dbReference>
<evidence type="ECO:0000259" key="12">
    <source>
        <dbReference type="PROSITE" id="PS51027"/>
    </source>
</evidence>
<keyword evidence="10" id="KW-0511">Multifunctional enzyme</keyword>
<keyword evidence="9" id="KW-0238">DNA-binding</keyword>
<evidence type="ECO:0000256" key="4">
    <source>
        <dbReference type="ARBA" id="ARBA00022723"/>
    </source>
</evidence>
<gene>
    <name evidence="13" type="ORF">DUI87_00694</name>
</gene>
<dbReference type="GO" id="GO:0016032">
    <property type="term" value="P:viral process"/>
    <property type="evidence" value="ECO:0007669"/>
    <property type="project" value="InterPro"/>
</dbReference>
<feature type="DNA-binding region" description="Integrase-type" evidence="11">
    <location>
        <begin position="503"/>
        <end position="550"/>
    </location>
</feature>
<dbReference type="InterPro" id="IPR008919">
    <property type="entry name" value="Retrov_capsid_N"/>
</dbReference>
<dbReference type="InterPro" id="IPR008916">
    <property type="entry name" value="Retrov_capsid_C"/>
</dbReference>